<proteinExistence type="predicted"/>
<dbReference type="EMBL" id="KZ820267">
    <property type="protein sequence ID" value="PWN48112.1"/>
    <property type="molecule type" value="Genomic_DNA"/>
</dbReference>
<dbReference type="Proteomes" id="UP000245626">
    <property type="component" value="Unassembled WGS sequence"/>
</dbReference>
<evidence type="ECO:0000313" key="2">
    <source>
        <dbReference type="Proteomes" id="UP000245626"/>
    </source>
</evidence>
<gene>
    <name evidence="1" type="ORF">IE53DRAFT_212352</name>
</gene>
<keyword evidence="2" id="KW-1185">Reference proteome</keyword>
<name>A0ACD0NQN1_9BASI</name>
<reference evidence="1 2" key="1">
    <citation type="journal article" date="2018" name="Mol. Biol. Evol.">
        <title>Broad Genomic Sampling Reveals a Smut Pathogenic Ancestry of the Fungal Clade Ustilaginomycotina.</title>
        <authorList>
            <person name="Kijpornyongpan T."/>
            <person name="Mondo S.J."/>
            <person name="Barry K."/>
            <person name="Sandor L."/>
            <person name="Lee J."/>
            <person name="Lipzen A."/>
            <person name="Pangilinan J."/>
            <person name="LaButti K."/>
            <person name="Hainaut M."/>
            <person name="Henrissat B."/>
            <person name="Grigoriev I.V."/>
            <person name="Spatafora J.W."/>
            <person name="Aime M.C."/>
        </authorList>
    </citation>
    <scope>NUCLEOTIDE SEQUENCE [LARGE SCALE GENOMIC DNA]</scope>
    <source>
        <strain evidence="1 2">SA 807</strain>
    </source>
</reference>
<evidence type="ECO:0000313" key="1">
    <source>
        <dbReference type="EMBL" id="PWN48112.1"/>
    </source>
</evidence>
<sequence length="249" mass="27344">MYLRPVHAETSHVVLQQLIRENPLGILTTAIPSPGHPLIQVSHVPWVLDVPLPSFALGEGESTAHLGVLRGHLARANPQAKVLIEAAKRSANGEAIESEVLVLFHGPAHSYVTPKFYTETKPETGKVVPTWNYAAAQAYGKLIVHHDSSSQEASEFLAAQISDLSEQQEKAMGFENPWKVSDAPEKYVSLLKKAIIGIEIRLERLEGKFKMSQEMPAGDVEGVVEGFEKLQTDSGKAMAELIRSRQNRV</sequence>
<protein>
    <submittedName>
        <fullName evidence="1">Negative transcriptional regulator</fullName>
    </submittedName>
</protein>
<organism evidence="1 2">
    <name type="scientific">Violaceomyces palustris</name>
    <dbReference type="NCBI Taxonomy" id="1673888"/>
    <lineage>
        <taxon>Eukaryota</taxon>
        <taxon>Fungi</taxon>
        <taxon>Dikarya</taxon>
        <taxon>Basidiomycota</taxon>
        <taxon>Ustilaginomycotina</taxon>
        <taxon>Ustilaginomycetes</taxon>
        <taxon>Violaceomycetales</taxon>
        <taxon>Violaceomycetaceae</taxon>
        <taxon>Violaceomyces</taxon>
    </lineage>
</organism>
<accession>A0ACD0NQN1</accession>